<protein>
    <submittedName>
        <fullName evidence="1">Uncharacterized protein</fullName>
    </submittedName>
</protein>
<name>A0A7R9PQQ6_TIMGE</name>
<organism evidence="1">
    <name type="scientific">Timema genevievae</name>
    <name type="common">Walking stick</name>
    <dbReference type="NCBI Taxonomy" id="629358"/>
    <lineage>
        <taxon>Eukaryota</taxon>
        <taxon>Metazoa</taxon>
        <taxon>Ecdysozoa</taxon>
        <taxon>Arthropoda</taxon>
        <taxon>Hexapoda</taxon>
        <taxon>Insecta</taxon>
        <taxon>Pterygota</taxon>
        <taxon>Neoptera</taxon>
        <taxon>Polyneoptera</taxon>
        <taxon>Phasmatodea</taxon>
        <taxon>Timematodea</taxon>
        <taxon>Timematoidea</taxon>
        <taxon>Timematidae</taxon>
        <taxon>Timema</taxon>
    </lineage>
</organism>
<evidence type="ECO:0000313" key="1">
    <source>
        <dbReference type="EMBL" id="CAD7606367.1"/>
    </source>
</evidence>
<dbReference type="AlphaFoldDB" id="A0A7R9PQQ6"/>
<sequence length="98" mass="11083">MELYTRRPTGLVRCSASIWSYPYVHPASASLFSPVSRAKLQVRKPTTHKGKKVLLSREPKLIENTKKSLFIQGRKTTPLITNCLKDLNRDSSGKLREG</sequence>
<proteinExistence type="predicted"/>
<gene>
    <name evidence="1" type="ORF">TGEB3V08_LOCUS9820</name>
</gene>
<reference evidence="1" key="1">
    <citation type="submission" date="2020-11" db="EMBL/GenBank/DDBJ databases">
        <authorList>
            <person name="Tran Van P."/>
        </authorList>
    </citation>
    <scope>NUCLEOTIDE SEQUENCE</scope>
</reference>
<dbReference type="EMBL" id="OE844864">
    <property type="protein sequence ID" value="CAD7606367.1"/>
    <property type="molecule type" value="Genomic_DNA"/>
</dbReference>
<accession>A0A7R9PQQ6</accession>